<proteinExistence type="predicted"/>
<keyword evidence="1" id="KW-0472">Membrane</keyword>
<gene>
    <name evidence="2" type="ORF">Tci_507380</name>
</gene>
<sequence length="142" mass="15342">FGALAGATTGSMTGATTGSEFSIDVSVWTTEGWTSLVLPLLVGDTVSYFTSVSRSTTLGREEEVVGIVGVDELELGNPRLDKMEAVLTMTSSLEELVSSLVVPLRMMISLIFVLVLKVLILIVLVLILIKPWWSKIIVRMIA</sequence>
<protein>
    <submittedName>
        <fullName evidence="2">Uncharacterized protein</fullName>
    </submittedName>
</protein>
<evidence type="ECO:0000313" key="2">
    <source>
        <dbReference type="EMBL" id="GEZ35407.1"/>
    </source>
</evidence>
<feature type="transmembrane region" description="Helical" evidence="1">
    <location>
        <begin position="106"/>
        <end position="129"/>
    </location>
</feature>
<organism evidence="2">
    <name type="scientific">Tanacetum cinerariifolium</name>
    <name type="common">Dalmatian daisy</name>
    <name type="synonym">Chrysanthemum cinerariifolium</name>
    <dbReference type="NCBI Taxonomy" id="118510"/>
    <lineage>
        <taxon>Eukaryota</taxon>
        <taxon>Viridiplantae</taxon>
        <taxon>Streptophyta</taxon>
        <taxon>Embryophyta</taxon>
        <taxon>Tracheophyta</taxon>
        <taxon>Spermatophyta</taxon>
        <taxon>Magnoliopsida</taxon>
        <taxon>eudicotyledons</taxon>
        <taxon>Gunneridae</taxon>
        <taxon>Pentapetalae</taxon>
        <taxon>asterids</taxon>
        <taxon>campanulids</taxon>
        <taxon>Asterales</taxon>
        <taxon>Asteraceae</taxon>
        <taxon>Asteroideae</taxon>
        <taxon>Anthemideae</taxon>
        <taxon>Anthemidinae</taxon>
        <taxon>Tanacetum</taxon>
    </lineage>
</organism>
<reference evidence="2" key="1">
    <citation type="journal article" date="2019" name="Sci. Rep.">
        <title>Draft genome of Tanacetum cinerariifolium, the natural source of mosquito coil.</title>
        <authorList>
            <person name="Yamashiro T."/>
            <person name="Shiraishi A."/>
            <person name="Satake H."/>
            <person name="Nakayama K."/>
        </authorList>
    </citation>
    <scope>NUCLEOTIDE SEQUENCE</scope>
</reference>
<name>A0A699I909_TANCI</name>
<comment type="caution">
    <text evidence="2">The sequence shown here is derived from an EMBL/GenBank/DDBJ whole genome shotgun (WGS) entry which is preliminary data.</text>
</comment>
<accession>A0A699I909</accession>
<feature type="non-terminal residue" evidence="2">
    <location>
        <position position="1"/>
    </location>
</feature>
<keyword evidence="1" id="KW-0812">Transmembrane</keyword>
<dbReference type="EMBL" id="BKCJ010268875">
    <property type="protein sequence ID" value="GEZ35407.1"/>
    <property type="molecule type" value="Genomic_DNA"/>
</dbReference>
<keyword evidence="1" id="KW-1133">Transmembrane helix</keyword>
<evidence type="ECO:0000256" key="1">
    <source>
        <dbReference type="SAM" id="Phobius"/>
    </source>
</evidence>
<dbReference type="AlphaFoldDB" id="A0A699I909"/>